<dbReference type="EMBL" id="JBAMMX010000018">
    <property type="protein sequence ID" value="KAK6923433.1"/>
    <property type="molecule type" value="Genomic_DNA"/>
</dbReference>
<comment type="caution">
    <text evidence="2">The sequence shown here is derived from an EMBL/GenBank/DDBJ whole genome shotgun (WGS) entry which is preliminary data.</text>
</comment>
<reference evidence="2 4" key="1">
    <citation type="submission" date="2023-12" db="EMBL/GenBank/DDBJ databases">
        <title>A high-quality genome assembly for Dillenia turbinata (Dilleniales).</title>
        <authorList>
            <person name="Chanderbali A."/>
        </authorList>
    </citation>
    <scope>NUCLEOTIDE SEQUENCE [LARGE SCALE GENOMIC DNA]</scope>
    <source>
        <strain evidence="2">LSX21</strain>
        <tissue evidence="2">Leaf</tissue>
    </source>
</reference>
<feature type="region of interest" description="Disordered" evidence="1">
    <location>
        <begin position="1"/>
        <end position="57"/>
    </location>
</feature>
<name>A0AAN8Z3M0_9MAGN</name>
<protein>
    <submittedName>
        <fullName evidence="2">Uncharacterized protein</fullName>
    </submittedName>
</protein>
<gene>
    <name evidence="2" type="ORF">RJ641_011736</name>
    <name evidence="3" type="ORF">RJ641_011737</name>
</gene>
<evidence type="ECO:0000313" key="3">
    <source>
        <dbReference type="EMBL" id="KAK6923433.1"/>
    </source>
</evidence>
<dbReference type="EMBL" id="JBAMMX010000018">
    <property type="protein sequence ID" value="KAK6923432.1"/>
    <property type="molecule type" value="Genomic_DNA"/>
</dbReference>
<keyword evidence="4" id="KW-1185">Reference proteome</keyword>
<organism evidence="2 4">
    <name type="scientific">Dillenia turbinata</name>
    <dbReference type="NCBI Taxonomy" id="194707"/>
    <lineage>
        <taxon>Eukaryota</taxon>
        <taxon>Viridiplantae</taxon>
        <taxon>Streptophyta</taxon>
        <taxon>Embryophyta</taxon>
        <taxon>Tracheophyta</taxon>
        <taxon>Spermatophyta</taxon>
        <taxon>Magnoliopsida</taxon>
        <taxon>eudicotyledons</taxon>
        <taxon>Gunneridae</taxon>
        <taxon>Pentapetalae</taxon>
        <taxon>Dilleniales</taxon>
        <taxon>Dilleniaceae</taxon>
        <taxon>Dillenia</taxon>
    </lineage>
</organism>
<proteinExistence type="predicted"/>
<sequence length="386" mass="42477">MMSSHTDESQKSRPPLGEISNRQRKRDFSMISGNSDLKNKDGSHKNSNPDKEDWESGFARRVSHCVEKLVKDRLNTKSDKDLNDVNFDLLEGSRDQSLQDVKVLGISKNPSGEIKENLDCLDGVVHCEQGETIPVSIVEEGYLSSENHNPSISIPTAAAPLKGDFNDVEKNRETVSDVLQKNSVHGTLNGLVCDHDQDGNDLELPGNNEVEVSKSCVSAECSALLSSQSSKSFELGRCSGLKVDAGAGVDPLKSCACSFCTKAAHIWSDLYYQDVKARISAVKKSQKEANSLAQRYCKSGEISAHGQENYIKYKLESDLLGHWKSLFLHMEDVLLRENNQLVFLEASKFDDIKGLEGQLQDGSGDYECHASKNRLVIPIIPAVGFA</sequence>
<accession>A0AAN8Z3M0</accession>
<evidence type="ECO:0000313" key="2">
    <source>
        <dbReference type="EMBL" id="KAK6923432.1"/>
    </source>
</evidence>
<feature type="compositionally biased region" description="Basic and acidic residues" evidence="1">
    <location>
        <begin position="1"/>
        <end position="11"/>
    </location>
</feature>
<dbReference type="PANTHER" id="PTHR33924">
    <property type="entry name" value="CATION-TRANSPORTING ATPASE"/>
    <property type="match status" value="1"/>
</dbReference>
<feature type="compositionally biased region" description="Basic and acidic residues" evidence="1">
    <location>
        <begin position="37"/>
        <end position="51"/>
    </location>
</feature>
<dbReference type="Proteomes" id="UP001370490">
    <property type="component" value="Unassembled WGS sequence"/>
</dbReference>
<dbReference type="AlphaFoldDB" id="A0AAN8Z3M0"/>
<dbReference type="PANTHER" id="PTHR33924:SF1">
    <property type="entry name" value="DNA-DIRECTED RNA POLYMERASE SUBUNIT BETA"/>
    <property type="match status" value="1"/>
</dbReference>
<evidence type="ECO:0000256" key="1">
    <source>
        <dbReference type="SAM" id="MobiDB-lite"/>
    </source>
</evidence>
<evidence type="ECO:0000313" key="4">
    <source>
        <dbReference type="Proteomes" id="UP001370490"/>
    </source>
</evidence>